<reference evidence="2 3" key="1">
    <citation type="submission" date="2018-09" db="EMBL/GenBank/DDBJ databases">
        <title>Paenibacillus SK2017-BO5.</title>
        <authorList>
            <person name="Piskunova J.V."/>
            <person name="Dubiley S.A."/>
            <person name="Severinov K.V."/>
        </authorList>
    </citation>
    <scope>NUCLEOTIDE SEQUENCE [LARGE SCALE GENOMIC DNA]</scope>
    <source>
        <strain evidence="2 3">BO5</strain>
    </source>
</reference>
<dbReference type="CDD" id="cd08563">
    <property type="entry name" value="GDPD_TtGDE_like"/>
    <property type="match status" value="1"/>
</dbReference>
<dbReference type="PROSITE" id="PS50007">
    <property type="entry name" value="PIPLC_X_DOMAIN"/>
    <property type="match status" value="1"/>
</dbReference>
<evidence type="ECO:0000259" key="1">
    <source>
        <dbReference type="PROSITE" id="PS51704"/>
    </source>
</evidence>
<protein>
    <submittedName>
        <fullName evidence="2">Glycerophosphodiester phosphodiesterase</fullName>
    </submittedName>
</protein>
<feature type="domain" description="GP-PDE" evidence="1">
    <location>
        <begin position="18"/>
        <end position="253"/>
    </location>
</feature>
<dbReference type="AlphaFoldDB" id="A0A3A3GS15"/>
<dbReference type="EMBL" id="QYZD01000002">
    <property type="protein sequence ID" value="RJG26155.1"/>
    <property type="molecule type" value="Genomic_DNA"/>
</dbReference>
<dbReference type="Gene3D" id="3.20.20.190">
    <property type="entry name" value="Phosphatidylinositol (PI) phosphodiesterase"/>
    <property type="match status" value="1"/>
</dbReference>
<proteinExistence type="predicted"/>
<name>A0A3A3GS15_PANTH</name>
<evidence type="ECO:0000313" key="3">
    <source>
        <dbReference type="Proteomes" id="UP000266177"/>
    </source>
</evidence>
<dbReference type="SUPFAM" id="SSF51695">
    <property type="entry name" value="PLC-like phosphodiesterases"/>
    <property type="match status" value="1"/>
</dbReference>
<dbReference type="GO" id="GO:0008081">
    <property type="term" value="F:phosphoric diester hydrolase activity"/>
    <property type="evidence" value="ECO:0007669"/>
    <property type="project" value="InterPro"/>
</dbReference>
<comment type="caution">
    <text evidence="2">The sequence shown here is derived from an EMBL/GenBank/DDBJ whole genome shotgun (WGS) entry which is preliminary data.</text>
</comment>
<dbReference type="OrthoDB" id="384721at2"/>
<dbReference type="PANTHER" id="PTHR46211">
    <property type="entry name" value="GLYCEROPHOSPHORYL DIESTER PHOSPHODIESTERASE"/>
    <property type="match status" value="1"/>
</dbReference>
<evidence type="ECO:0000313" key="2">
    <source>
        <dbReference type="EMBL" id="RJG26155.1"/>
    </source>
</evidence>
<gene>
    <name evidence="2" type="ORF">DQX05_04505</name>
</gene>
<dbReference type="GO" id="GO:0006629">
    <property type="term" value="P:lipid metabolic process"/>
    <property type="evidence" value="ECO:0007669"/>
    <property type="project" value="InterPro"/>
</dbReference>
<dbReference type="PANTHER" id="PTHR46211:SF1">
    <property type="entry name" value="GLYCEROPHOSPHODIESTER PHOSPHODIESTERASE, CYTOPLASMIC"/>
    <property type="match status" value="1"/>
</dbReference>
<accession>A0A3A3GS15</accession>
<dbReference type="Pfam" id="PF03009">
    <property type="entry name" value="GDPD"/>
    <property type="match status" value="1"/>
</dbReference>
<dbReference type="InterPro" id="IPR017946">
    <property type="entry name" value="PLC-like_Pdiesterase_TIM-brl"/>
</dbReference>
<organism evidence="2 3">
    <name type="scientific">Paenibacillus thiaminolyticus</name>
    <name type="common">Bacillus thiaminolyticus</name>
    <dbReference type="NCBI Taxonomy" id="49283"/>
    <lineage>
        <taxon>Bacteria</taxon>
        <taxon>Bacillati</taxon>
        <taxon>Bacillota</taxon>
        <taxon>Bacilli</taxon>
        <taxon>Bacillales</taxon>
        <taxon>Paenibacillaceae</taxon>
        <taxon>Paenibacillus</taxon>
    </lineage>
</organism>
<sequence>MTSVSLSASIMNEGLVNMFIFAHRGASGYAPENTMAAFRAALDRGCAGIELDIQQTKDGRLVIIHDENVARTTSGRGYIADLTWGELGALDAGSWFHTDFTAERIPLLDEYLDLVEDQDLITNIEIKNIPFFYDGIEQKLLDAVKKRGLLDRIIVSSFDHQALDTIARLEPGVKLGVLMADRLYRPGQYIQSLPFPVYSVHPHFSFADADFIAECHRAGCKVYAYTVDRPEWAAMLKQAGIDGIFSNVPDQLG</sequence>
<dbReference type="InterPro" id="IPR030395">
    <property type="entry name" value="GP_PDE_dom"/>
</dbReference>
<dbReference type="Proteomes" id="UP000266177">
    <property type="component" value="Unassembled WGS sequence"/>
</dbReference>
<dbReference type="PROSITE" id="PS51704">
    <property type="entry name" value="GP_PDE"/>
    <property type="match status" value="1"/>
</dbReference>